<comment type="subcellular location">
    <subcellularLocation>
        <location evidence="1">Membrane</location>
        <topology evidence="1">Multi-pass membrane protein</topology>
    </subcellularLocation>
</comment>
<feature type="repeat" description="Solcar" evidence="6">
    <location>
        <begin position="228"/>
        <end position="312"/>
    </location>
</feature>
<dbReference type="SUPFAM" id="SSF103506">
    <property type="entry name" value="Mitochondrial carrier"/>
    <property type="match status" value="1"/>
</dbReference>
<dbReference type="GO" id="GO:0055085">
    <property type="term" value="P:transmembrane transport"/>
    <property type="evidence" value="ECO:0007669"/>
    <property type="project" value="InterPro"/>
</dbReference>
<evidence type="ECO:0000256" key="1">
    <source>
        <dbReference type="ARBA" id="ARBA00004141"/>
    </source>
</evidence>
<dbReference type="InterPro" id="IPR002067">
    <property type="entry name" value="MCP"/>
</dbReference>
<dbReference type="STRING" id="4572.M7ZQW0"/>
<protein>
    <submittedName>
        <fullName evidence="9">Protein brittle-1, chloroplastic/amyloplastic</fullName>
    </submittedName>
</protein>
<evidence type="ECO:0000256" key="2">
    <source>
        <dbReference type="ARBA" id="ARBA00022448"/>
    </source>
</evidence>
<dbReference type="GO" id="GO:0015748">
    <property type="term" value="P:organophosphate ester transport"/>
    <property type="evidence" value="ECO:0007669"/>
    <property type="project" value="UniProtKB-ARBA"/>
</dbReference>
<feature type="region of interest" description="Disordered" evidence="8">
    <location>
        <begin position="416"/>
        <end position="446"/>
    </location>
</feature>
<evidence type="ECO:0000256" key="7">
    <source>
        <dbReference type="RuleBase" id="RU000488"/>
    </source>
</evidence>
<dbReference type="Gene3D" id="1.50.40.10">
    <property type="entry name" value="Mitochondrial carrier domain"/>
    <property type="match status" value="1"/>
</dbReference>
<evidence type="ECO:0000256" key="6">
    <source>
        <dbReference type="PROSITE-ProRule" id="PRU00282"/>
    </source>
</evidence>
<keyword evidence="4" id="KW-0677">Repeat</keyword>
<keyword evidence="2 7" id="KW-0813">Transport</keyword>
<evidence type="ECO:0000313" key="9">
    <source>
        <dbReference type="EMBL" id="EMS62502.1"/>
    </source>
</evidence>
<evidence type="ECO:0000256" key="5">
    <source>
        <dbReference type="ARBA" id="ARBA00023136"/>
    </source>
</evidence>
<keyword evidence="3 6" id="KW-0812">Transmembrane</keyword>
<dbReference type="OMA" id="MMAVTTM"/>
<dbReference type="PANTHER" id="PTHR24089">
    <property type="entry name" value="SOLUTE CARRIER FAMILY 25"/>
    <property type="match status" value="1"/>
</dbReference>
<keyword evidence="5 6" id="KW-0472">Membrane</keyword>
<evidence type="ECO:0000256" key="3">
    <source>
        <dbReference type="ARBA" id="ARBA00022692"/>
    </source>
</evidence>
<dbReference type="GO" id="GO:0015711">
    <property type="term" value="P:organic anion transport"/>
    <property type="evidence" value="ECO:0007669"/>
    <property type="project" value="UniProtKB-ARBA"/>
</dbReference>
<name>M7ZQW0_TRIUA</name>
<dbReference type="PROSITE" id="PS50920">
    <property type="entry name" value="SOLCAR"/>
    <property type="match status" value="3"/>
</dbReference>
<dbReference type="EMBL" id="KD081970">
    <property type="protein sequence ID" value="EMS62502.1"/>
    <property type="molecule type" value="Genomic_DNA"/>
</dbReference>
<dbReference type="InterPro" id="IPR018108">
    <property type="entry name" value="MCP_transmembrane"/>
</dbReference>
<proteinExistence type="inferred from homology"/>
<dbReference type="GO" id="GO:0016020">
    <property type="term" value="C:membrane"/>
    <property type="evidence" value="ECO:0007669"/>
    <property type="project" value="UniProtKB-SubCell"/>
</dbReference>
<dbReference type="AlphaFoldDB" id="M7ZQW0"/>
<feature type="repeat" description="Solcar" evidence="6">
    <location>
        <begin position="116"/>
        <end position="200"/>
    </location>
</feature>
<organism evidence="9">
    <name type="scientific">Triticum urartu</name>
    <name type="common">Red wild einkorn</name>
    <name type="synonym">Crithodium urartu</name>
    <dbReference type="NCBI Taxonomy" id="4572"/>
    <lineage>
        <taxon>Eukaryota</taxon>
        <taxon>Viridiplantae</taxon>
        <taxon>Streptophyta</taxon>
        <taxon>Embryophyta</taxon>
        <taxon>Tracheophyta</taxon>
        <taxon>Spermatophyta</taxon>
        <taxon>Magnoliopsida</taxon>
        <taxon>Liliopsida</taxon>
        <taxon>Poales</taxon>
        <taxon>Poaceae</taxon>
        <taxon>BOP clade</taxon>
        <taxon>Pooideae</taxon>
        <taxon>Triticodae</taxon>
        <taxon>Triticeae</taxon>
        <taxon>Triticinae</taxon>
        <taxon>Triticum</taxon>
    </lineage>
</organism>
<reference evidence="9" key="1">
    <citation type="journal article" date="2013" name="Nature">
        <title>Draft genome of the wheat A-genome progenitor Triticum urartu.</title>
        <authorList>
            <person name="Ling H.Q."/>
            <person name="Zhao S."/>
            <person name="Liu D."/>
            <person name="Wang J."/>
            <person name="Sun H."/>
            <person name="Zhang C."/>
            <person name="Fan H."/>
            <person name="Li D."/>
            <person name="Dong L."/>
            <person name="Tao Y."/>
            <person name="Gao C."/>
            <person name="Wu H."/>
            <person name="Li Y."/>
            <person name="Cui Y."/>
            <person name="Guo X."/>
            <person name="Zheng S."/>
            <person name="Wang B."/>
            <person name="Yu K."/>
            <person name="Liang Q."/>
            <person name="Yang W."/>
            <person name="Lou X."/>
            <person name="Chen J."/>
            <person name="Feng M."/>
            <person name="Jian J."/>
            <person name="Zhang X."/>
            <person name="Luo G."/>
            <person name="Jiang Y."/>
            <person name="Liu J."/>
            <person name="Wang Z."/>
            <person name="Sha Y."/>
            <person name="Zhang B."/>
            <person name="Wu H."/>
            <person name="Tang D."/>
            <person name="Shen Q."/>
            <person name="Xue P."/>
            <person name="Zou S."/>
            <person name="Wang X."/>
            <person name="Liu X."/>
            <person name="Wang F."/>
            <person name="Yang Y."/>
            <person name="An X."/>
            <person name="Dong Z."/>
            <person name="Zhang K."/>
            <person name="Zhang X."/>
            <person name="Luo M.C."/>
            <person name="Dvorak J."/>
            <person name="Tong Y."/>
            <person name="Wang J."/>
            <person name="Yang H."/>
            <person name="Li Z."/>
            <person name="Wang D."/>
            <person name="Zhang A."/>
            <person name="Wang J."/>
        </authorList>
    </citation>
    <scope>NUCLEOTIDE SEQUENCE</scope>
</reference>
<comment type="similarity">
    <text evidence="7">Belongs to the mitochondrial carrier (TC 2.A.29) family.</text>
</comment>
<gene>
    <name evidence="9" type="ORF">TRIUR3_35188</name>
</gene>
<dbReference type="eggNOG" id="KOG0752">
    <property type="taxonomic scope" value="Eukaryota"/>
</dbReference>
<evidence type="ECO:0000256" key="4">
    <source>
        <dbReference type="ARBA" id="ARBA00022737"/>
    </source>
</evidence>
<evidence type="ECO:0000256" key="8">
    <source>
        <dbReference type="SAM" id="MobiDB-lite"/>
    </source>
</evidence>
<dbReference type="Pfam" id="PF00153">
    <property type="entry name" value="Mito_carr"/>
    <property type="match status" value="3"/>
</dbReference>
<sequence>MAATTMVTKNNRASLVMDKKNWLLRPVPEVAFPWSSQPESRSLDFPRRALFASVGLSLSHGAPPVAREHDGKARPADDVAHQLAAAGEAGVQKAQKAKKAKKQQLSLRKVRVKIGNPHLRRLVSGAIAGAVSRTFVAPLETIRTHLMVGSSGADSMAGVFRWIMRTEGWPGLFRGNAVNVLRVAPSKAIEASQPATSMSLTPHGAVQHFTYDTAKKYLTPEAGEPAKVPIPTPLVAGALAGVASTLCTYPMELVKTRLTIEKDVYDNLLHAFVKIVRDEGPGELYRGLAPSLIGVVPYAAANFYAYETLRGVYRRASGKEEVGNVPTLLIGSAAGAIASTATFPLEVARKQMQVGAVGGRQVYKNVLHAMYCILKKEGTAGLYRGLGPSCIKLMPAAGISFMCYEACKKILVDEKEDGGAAEPQEETETGQAGGQAAPKSSNGDRP</sequence>
<accession>M7ZQW0</accession>
<dbReference type="PRINTS" id="PR00926">
    <property type="entry name" value="MITOCARRIER"/>
</dbReference>
<dbReference type="InterPro" id="IPR023395">
    <property type="entry name" value="MCP_dom_sf"/>
</dbReference>
<feature type="repeat" description="Solcar" evidence="6">
    <location>
        <begin position="322"/>
        <end position="410"/>
    </location>
</feature>